<reference evidence="3 4" key="1">
    <citation type="submission" date="2023-01" db="EMBL/GenBank/DDBJ databases">
        <title>Characterization of estradiol degrading bacteria Microbacterium sp. MZT7 and reveal degrading genes through genome analysis.</title>
        <authorList>
            <person name="Hao P."/>
            <person name="Gao Y."/>
        </authorList>
    </citation>
    <scope>NUCLEOTIDE SEQUENCE [LARGE SCALE GENOMIC DNA]</scope>
    <source>
        <strain evidence="3 4">MZT7</strain>
    </source>
</reference>
<keyword evidence="2" id="KW-0812">Transmembrane</keyword>
<dbReference type="InterPro" id="IPR046291">
    <property type="entry name" value="DUF6328"/>
</dbReference>
<evidence type="ECO:0000313" key="4">
    <source>
        <dbReference type="Proteomes" id="UP001199642"/>
    </source>
</evidence>
<dbReference type="Pfam" id="PF19853">
    <property type="entry name" value="DUF6328"/>
    <property type="match status" value="1"/>
</dbReference>
<gene>
    <name evidence="3" type="ORF">K8F61_01165</name>
</gene>
<protein>
    <submittedName>
        <fullName evidence="3">DUF6328 family protein</fullName>
    </submittedName>
</protein>
<evidence type="ECO:0000256" key="2">
    <source>
        <dbReference type="SAM" id="Phobius"/>
    </source>
</evidence>
<feature type="transmembrane region" description="Helical" evidence="2">
    <location>
        <begin position="142"/>
        <end position="163"/>
    </location>
</feature>
<evidence type="ECO:0000256" key="1">
    <source>
        <dbReference type="SAM" id="MobiDB-lite"/>
    </source>
</evidence>
<proteinExistence type="predicted"/>
<name>A0ABY3RSI8_9MICO</name>
<dbReference type="Proteomes" id="UP001199642">
    <property type="component" value="Chromosome"/>
</dbReference>
<keyword evidence="4" id="KW-1185">Reference proteome</keyword>
<feature type="transmembrane region" description="Helical" evidence="2">
    <location>
        <begin position="69"/>
        <end position="92"/>
    </location>
</feature>
<keyword evidence="2" id="KW-1133">Transmembrane helix</keyword>
<dbReference type="EMBL" id="CP082781">
    <property type="protein sequence ID" value="UGS26871.1"/>
    <property type="molecule type" value="Genomic_DNA"/>
</dbReference>
<evidence type="ECO:0000313" key="3">
    <source>
        <dbReference type="EMBL" id="UGS26871.1"/>
    </source>
</evidence>
<accession>A0ABY3RSI8</accession>
<organism evidence="3 4">
    <name type="scientific">Microbacterium resistens</name>
    <dbReference type="NCBI Taxonomy" id="156977"/>
    <lineage>
        <taxon>Bacteria</taxon>
        <taxon>Bacillati</taxon>
        <taxon>Actinomycetota</taxon>
        <taxon>Actinomycetes</taxon>
        <taxon>Micrococcales</taxon>
        <taxon>Microbacteriaceae</taxon>
        <taxon>Microbacterium</taxon>
    </lineage>
</organism>
<feature type="region of interest" description="Disordered" evidence="1">
    <location>
        <begin position="1"/>
        <end position="21"/>
    </location>
</feature>
<dbReference type="RefSeq" id="WP_219085128.1">
    <property type="nucleotide sequence ID" value="NZ_CP082781.1"/>
</dbReference>
<feature type="transmembrane region" description="Helical" evidence="2">
    <location>
        <begin position="113"/>
        <end position="136"/>
    </location>
</feature>
<keyword evidence="2" id="KW-0472">Membrane</keyword>
<sequence>MDPQPLPDESPGDYWHDGRDETRTERADRNWIELLQEFRVLQTGTQILTGFLLAVVFQPRFQELDALQLTTYIVLVGLAAAATMVALTPVGIHRALFGRRRKPDLVRIAARAMTAALVILALLTVGVTALIVDVALGRTAGIVALVVASLVVIVLWAVLPFGVRHRYRDAARESPQVGRPSESPASD</sequence>